<feature type="transmembrane region" description="Helical" evidence="1">
    <location>
        <begin position="119"/>
        <end position="142"/>
    </location>
</feature>
<evidence type="ECO:0000259" key="2">
    <source>
        <dbReference type="Pfam" id="PF13472"/>
    </source>
</evidence>
<evidence type="ECO:0000313" key="4">
    <source>
        <dbReference type="Proteomes" id="UP000004358"/>
    </source>
</evidence>
<dbReference type="InterPro" id="IPR051532">
    <property type="entry name" value="Ester_Hydrolysis_Enzymes"/>
</dbReference>
<keyword evidence="1" id="KW-0472">Membrane</keyword>
<dbReference type="STRING" id="314230.DSM3645_26799"/>
<reference evidence="3 4" key="1">
    <citation type="submission" date="2006-02" db="EMBL/GenBank/DDBJ databases">
        <authorList>
            <person name="Amann R."/>
            <person name="Ferriera S."/>
            <person name="Johnson J."/>
            <person name="Kravitz S."/>
            <person name="Halpern A."/>
            <person name="Remington K."/>
            <person name="Beeson K."/>
            <person name="Tran B."/>
            <person name="Rogers Y.-H."/>
            <person name="Friedman R."/>
            <person name="Venter J.C."/>
        </authorList>
    </citation>
    <scope>NUCLEOTIDE SEQUENCE [LARGE SCALE GENOMIC DNA]</scope>
    <source>
        <strain evidence="3 4">DSM 3645</strain>
    </source>
</reference>
<proteinExistence type="predicted"/>
<dbReference type="GO" id="GO:0004622">
    <property type="term" value="F:phosphatidylcholine lysophospholipase activity"/>
    <property type="evidence" value="ECO:0007669"/>
    <property type="project" value="TreeGrafter"/>
</dbReference>
<protein>
    <recommendedName>
        <fullName evidence="2">SGNH hydrolase-type esterase domain-containing protein</fullName>
    </recommendedName>
</protein>
<gene>
    <name evidence="3" type="ORF">DSM3645_26799</name>
</gene>
<keyword evidence="1" id="KW-1133">Transmembrane helix</keyword>
<sequence length="394" mass="44484">MRPDRDLVAGVEEIKIIIGNNGRSISASRHEFSVDLFEPLELNLQSTDRHLLTTRQTICRFVEERKDHRLAAAPSIAVAPRARPISANCRIIVTSLPMFNDFETQFSRKTRRMIHRFPVIRFHLPKLLMLLAAIVIVSGLSLTAQAEHGGKLQILLLGDSTTEGSIPRLIKPAAPQLEQVIEQLLEAEGDLPPTHVINNGQSGDTIDRFVNSGRYDREVAELPGIDYIFIRYGINDYARREDFATNFPLDFHGLIARIRKNHPDAQIVLMTVTPFSKAEVSQEINSRVRQVAEKEQLPVFDIYPLYGKALQVHGVNSLSYRRYSVEKVPSNYHAFVAPYVHGGHVVVLDNELDGIFGHLPGWYGDRHPNLAGYNVIAVETAKYLTDDLRKRKTE</sequence>
<dbReference type="InterPro" id="IPR036514">
    <property type="entry name" value="SGNH_hydro_sf"/>
</dbReference>
<dbReference type="Pfam" id="PF13472">
    <property type="entry name" value="Lipase_GDSL_2"/>
    <property type="match status" value="1"/>
</dbReference>
<dbReference type="AlphaFoldDB" id="A3ZY85"/>
<dbReference type="HOGENOM" id="CLU_699549_0_0_0"/>
<accession>A3ZY85</accession>
<keyword evidence="1" id="KW-0812">Transmembrane</keyword>
<dbReference type="EMBL" id="AANZ01000020">
    <property type="protein sequence ID" value="EAQ78561.1"/>
    <property type="molecule type" value="Genomic_DNA"/>
</dbReference>
<name>A3ZY85_9BACT</name>
<comment type="caution">
    <text evidence="3">The sequence shown here is derived from an EMBL/GenBank/DDBJ whole genome shotgun (WGS) entry which is preliminary data.</text>
</comment>
<dbReference type="Proteomes" id="UP000004358">
    <property type="component" value="Unassembled WGS sequence"/>
</dbReference>
<dbReference type="SUPFAM" id="SSF52266">
    <property type="entry name" value="SGNH hydrolase"/>
    <property type="match status" value="1"/>
</dbReference>
<organism evidence="3 4">
    <name type="scientific">Blastopirellula marina DSM 3645</name>
    <dbReference type="NCBI Taxonomy" id="314230"/>
    <lineage>
        <taxon>Bacteria</taxon>
        <taxon>Pseudomonadati</taxon>
        <taxon>Planctomycetota</taxon>
        <taxon>Planctomycetia</taxon>
        <taxon>Pirellulales</taxon>
        <taxon>Pirellulaceae</taxon>
        <taxon>Blastopirellula</taxon>
    </lineage>
</organism>
<dbReference type="eggNOG" id="COG2755">
    <property type="taxonomic scope" value="Bacteria"/>
</dbReference>
<feature type="domain" description="SGNH hydrolase-type esterase" evidence="2">
    <location>
        <begin position="156"/>
        <end position="307"/>
    </location>
</feature>
<dbReference type="PANTHER" id="PTHR30383">
    <property type="entry name" value="THIOESTERASE 1/PROTEASE 1/LYSOPHOSPHOLIPASE L1"/>
    <property type="match status" value="1"/>
</dbReference>
<dbReference type="Gene3D" id="3.40.50.1110">
    <property type="entry name" value="SGNH hydrolase"/>
    <property type="match status" value="1"/>
</dbReference>
<dbReference type="PANTHER" id="PTHR30383:SF5">
    <property type="entry name" value="SGNH HYDROLASE-TYPE ESTERASE DOMAIN-CONTAINING PROTEIN"/>
    <property type="match status" value="1"/>
</dbReference>
<evidence type="ECO:0000313" key="3">
    <source>
        <dbReference type="EMBL" id="EAQ78561.1"/>
    </source>
</evidence>
<dbReference type="InterPro" id="IPR013830">
    <property type="entry name" value="SGNH_hydro"/>
</dbReference>
<evidence type="ECO:0000256" key="1">
    <source>
        <dbReference type="SAM" id="Phobius"/>
    </source>
</evidence>